<gene>
    <name evidence="1" type="ORF">WCN91_02255</name>
</gene>
<dbReference type="Proteomes" id="UP001447008">
    <property type="component" value="Unassembled WGS sequence"/>
</dbReference>
<proteinExistence type="predicted"/>
<evidence type="ECO:0000313" key="1">
    <source>
        <dbReference type="EMBL" id="MEM0514275.1"/>
    </source>
</evidence>
<protein>
    <recommendedName>
        <fullName evidence="3">Helix-turn-helix domain-containing protein</fullName>
    </recommendedName>
</protein>
<organism evidence="1 2">
    <name type="scientific">Pseudoalteromonas qingdaonensis</name>
    <dbReference type="NCBI Taxonomy" id="3131913"/>
    <lineage>
        <taxon>Bacteria</taxon>
        <taxon>Pseudomonadati</taxon>
        <taxon>Pseudomonadota</taxon>
        <taxon>Gammaproteobacteria</taxon>
        <taxon>Alteromonadales</taxon>
        <taxon>Pseudoalteromonadaceae</taxon>
        <taxon>Pseudoalteromonas</taxon>
    </lineage>
</organism>
<comment type="caution">
    <text evidence="1">The sequence shown here is derived from an EMBL/GenBank/DDBJ whole genome shotgun (WGS) entry which is preliminary data.</text>
</comment>
<name>A0ABU9MSJ3_9GAMM</name>
<evidence type="ECO:0008006" key="3">
    <source>
        <dbReference type="Google" id="ProtNLM"/>
    </source>
</evidence>
<keyword evidence="2" id="KW-1185">Reference proteome</keyword>
<dbReference type="RefSeq" id="WP_342675883.1">
    <property type="nucleotide sequence ID" value="NZ_JBCGCU010000002.1"/>
</dbReference>
<dbReference type="Gene3D" id="1.10.238.160">
    <property type="match status" value="1"/>
</dbReference>
<sequence>MSEIDVAEYLKMGVLTLRRHVSKGDVPKPSKLGKVSVWPTLEINELVQNITEQKRSKTQKK</sequence>
<reference evidence="1 2" key="1">
    <citation type="submission" date="2024-03" db="EMBL/GenBank/DDBJ databases">
        <title>Pseudoalteromonas qingdaonensis sp. nov., isolated from the intestines of marine benthic organisms.</title>
        <authorList>
            <person name="Lin X."/>
            <person name="Fang S."/>
            <person name="Hu X."/>
        </authorList>
    </citation>
    <scope>NUCLEOTIDE SEQUENCE [LARGE SCALE GENOMIC DNA]</scope>
    <source>
        <strain evidence="1 2">YIC-827</strain>
    </source>
</reference>
<dbReference type="EMBL" id="JBCGCU010000002">
    <property type="protein sequence ID" value="MEM0514275.1"/>
    <property type="molecule type" value="Genomic_DNA"/>
</dbReference>
<accession>A0ABU9MSJ3</accession>
<evidence type="ECO:0000313" key="2">
    <source>
        <dbReference type="Proteomes" id="UP001447008"/>
    </source>
</evidence>